<dbReference type="PANTHER" id="PTHR30250:SF26">
    <property type="entry name" value="PSMA PROTEIN"/>
    <property type="match status" value="1"/>
</dbReference>
<evidence type="ECO:0000256" key="1">
    <source>
        <dbReference type="ARBA" id="ARBA00004651"/>
    </source>
</evidence>
<proteinExistence type="predicted"/>
<feature type="transmembrane region" description="Helical" evidence="6">
    <location>
        <begin position="250"/>
        <end position="267"/>
    </location>
</feature>
<keyword evidence="2" id="KW-1003">Cell membrane</keyword>
<keyword evidence="5 6" id="KW-0472">Membrane</keyword>
<evidence type="ECO:0000256" key="3">
    <source>
        <dbReference type="ARBA" id="ARBA00022692"/>
    </source>
</evidence>
<dbReference type="PANTHER" id="PTHR30250">
    <property type="entry name" value="PST FAMILY PREDICTED COLANIC ACID TRANSPORTER"/>
    <property type="match status" value="1"/>
</dbReference>
<dbReference type="RefSeq" id="WP_087425761.1">
    <property type="nucleotide sequence ID" value="NZ_CATZGC010000021.1"/>
</dbReference>
<keyword evidence="4 6" id="KW-1133">Transmembrane helix</keyword>
<feature type="transmembrane region" description="Helical" evidence="6">
    <location>
        <begin position="184"/>
        <end position="203"/>
    </location>
</feature>
<evidence type="ECO:0000256" key="5">
    <source>
        <dbReference type="ARBA" id="ARBA00023136"/>
    </source>
</evidence>
<evidence type="ECO:0000256" key="2">
    <source>
        <dbReference type="ARBA" id="ARBA00022475"/>
    </source>
</evidence>
<feature type="transmembrane region" description="Helical" evidence="6">
    <location>
        <begin position="314"/>
        <end position="336"/>
    </location>
</feature>
<dbReference type="Proteomes" id="UP000195386">
    <property type="component" value="Unassembled WGS sequence"/>
</dbReference>
<name>A0A1Y3YVC3_9BACE</name>
<evidence type="ECO:0000313" key="7">
    <source>
        <dbReference type="EMBL" id="OUO01823.1"/>
    </source>
</evidence>
<feature type="transmembrane region" description="Helical" evidence="6">
    <location>
        <begin position="405"/>
        <end position="422"/>
    </location>
</feature>
<feature type="transmembrane region" description="Helical" evidence="6">
    <location>
        <begin position="41"/>
        <end position="64"/>
    </location>
</feature>
<evidence type="ECO:0000256" key="4">
    <source>
        <dbReference type="ARBA" id="ARBA00022989"/>
    </source>
</evidence>
<feature type="transmembrane region" description="Helical" evidence="6">
    <location>
        <begin position="468"/>
        <end position="487"/>
    </location>
</feature>
<dbReference type="InterPro" id="IPR050833">
    <property type="entry name" value="Poly_Biosynth_Transport"/>
</dbReference>
<sequence>MIDNSKVFKNTIMLYIRMALMMFITLYTSRIVLETLGIENYGIYNIVGGVVVMFSFLNLTLTVAIRRFLSVALATGDEKRFIEILRASILAVLIASIILIIGLETIGLWFLNNKINIPVERLEAANYTFQFSILTFLCNMNAVPYNSAIVSCERMEVYAYTGIIEAALKLGLILLLPLYGSDKLITYSGMVFCMALLVFFYNYGYCHFKIVRIRNIFHVKFTDIIAIFSFSAWSILGTLVFMLATQGVNIIYNLFFGVALNAAMGVAQQVNAAFNQFIGNLQTAFNPPLTKSYASNGLDSKTFDFVCDTSRMTFLLVVIIGFPIVLNMSGLLNVWLLDVPIYAIQFSVLFILYAALDGCSSPLYILVYANGKIKEYQILLSVIQLVYVVIVYVLCAYGISPVLVLSLNVINGLLLFVGRLYVLKQMMNFPIKLYFTRVFVPAIVPLLLLGLLGLLINHGLSGFDLKTLIIRLFFSCVIVLMVLYFMYMNYRERQFILKTIKSKIKK</sequence>
<reference evidence="8" key="1">
    <citation type="submission" date="2017-04" db="EMBL/GenBank/DDBJ databases">
        <title>Function of individual gut microbiota members based on whole genome sequencing of pure cultures obtained from chicken caecum.</title>
        <authorList>
            <person name="Medvecky M."/>
            <person name="Cejkova D."/>
            <person name="Polansky O."/>
            <person name="Karasova D."/>
            <person name="Kubasova T."/>
            <person name="Cizek A."/>
            <person name="Rychlik I."/>
        </authorList>
    </citation>
    <scope>NUCLEOTIDE SEQUENCE [LARGE SCALE GENOMIC DNA]</scope>
    <source>
        <strain evidence="8">An43</strain>
    </source>
</reference>
<dbReference type="GO" id="GO:0005886">
    <property type="term" value="C:plasma membrane"/>
    <property type="evidence" value="ECO:0007669"/>
    <property type="project" value="UniProtKB-SubCell"/>
</dbReference>
<feature type="transmembrane region" description="Helical" evidence="6">
    <location>
        <begin position="342"/>
        <end position="366"/>
    </location>
</feature>
<gene>
    <name evidence="7" type="ORF">B5F97_06270</name>
</gene>
<comment type="subcellular location">
    <subcellularLocation>
        <location evidence="1">Cell membrane</location>
        <topology evidence="1">Multi-pass membrane protein</topology>
    </subcellularLocation>
</comment>
<feature type="transmembrane region" description="Helical" evidence="6">
    <location>
        <begin position="378"/>
        <end position="399"/>
    </location>
</feature>
<evidence type="ECO:0000256" key="6">
    <source>
        <dbReference type="SAM" id="Phobius"/>
    </source>
</evidence>
<comment type="caution">
    <text evidence="7">The sequence shown here is derived from an EMBL/GenBank/DDBJ whole genome shotgun (WGS) entry which is preliminary data.</text>
</comment>
<dbReference type="EMBL" id="NFII01000004">
    <property type="protein sequence ID" value="OUO01823.1"/>
    <property type="molecule type" value="Genomic_DNA"/>
</dbReference>
<accession>A0A1Y3YVC3</accession>
<evidence type="ECO:0008006" key="9">
    <source>
        <dbReference type="Google" id="ProtNLM"/>
    </source>
</evidence>
<feature type="transmembrane region" description="Helical" evidence="6">
    <location>
        <begin position="224"/>
        <end position="244"/>
    </location>
</feature>
<organism evidence="7 8">
    <name type="scientific">Bacteroides clarus</name>
    <dbReference type="NCBI Taxonomy" id="626929"/>
    <lineage>
        <taxon>Bacteria</taxon>
        <taxon>Pseudomonadati</taxon>
        <taxon>Bacteroidota</taxon>
        <taxon>Bacteroidia</taxon>
        <taxon>Bacteroidales</taxon>
        <taxon>Bacteroidaceae</taxon>
        <taxon>Bacteroides</taxon>
    </lineage>
</organism>
<feature type="transmembrane region" description="Helical" evidence="6">
    <location>
        <begin position="12"/>
        <end position="29"/>
    </location>
</feature>
<feature type="transmembrane region" description="Helical" evidence="6">
    <location>
        <begin position="434"/>
        <end position="456"/>
    </location>
</feature>
<keyword evidence="3 6" id="KW-0812">Transmembrane</keyword>
<feature type="transmembrane region" description="Helical" evidence="6">
    <location>
        <begin position="124"/>
        <end position="145"/>
    </location>
</feature>
<protein>
    <recommendedName>
        <fullName evidence="9">Lipopolysaccharide biosynthesis protein</fullName>
    </recommendedName>
</protein>
<feature type="transmembrane region" description="Helical" evidence="6">
    <location>
        <begin position="157"/>
        <end position="178"/>
    </location>
</feature>
<feature type="transmembrane region" description="Helical" evidence="6">
    <location>
        <begin position="84"/>
        <end position="112"/>
    </location>
</feature>
<dbReference type="AlphaFoldDB" id="A0A1Y3YVC3"/>
<evidence type="ECO:0000313" key="8">
    <source>
        <dbReference type="Proteomes" id="UP000195386"/>
    </source>
</evidence>